<dbReference type="VEuPathDB" id="FungiDB:DIURU_004056"/>
<proteinExistence type="predicted"/>
<gene>
    <name evidence="1" type="ORF">DIURU_004056</name>
</gene>
<name>A0A642UIS5_DIURU</name>
<reference evidence="1 2" key="1">
    <citation type="submission" date="2019-07" db="EMBL/GenBank/DDBJ databases">
        <title>Genome assembly of two rare yeast pathogens: Diutina rugosa and Trichomonascus ciferrii.</title>
        <authorList>
            <person name="Mixao V."/>
            <person name="Saus E."/>
            <person name="Hansen A."/>
            <person name="Lass-Flor C."/>
            <person name="Gabaldon T."/>
        </authorList>
    </citation>
    <scope>NUCLEOTIDE SEQUENCE [LARGE SCALE GENOMIC DNA]</scope>
    <source>
        <strain evidence="1 2">CBS 613</strain>
    </source>
</reference>
<evidence type="ECO:0000313" key="2">
    <source>
        <dbReference type="Proteomes" id="UP000449547"/>
    </source>
</evidence>
<comment type="caution">
    <text evidence="1">The sequence shown here is derived from an EMBL/GenBank/DDBJ whole genome shotgun (WGS) entry which is preliminary data.</text>
</comment>
<protein>
    <submittedName>
        <fullName evidence="1">Uncharacterized protein</fullName>
    </submittedName>
</protein>
<keyword evidence="2" id="KW-1185">Reference proteome</keyword>
<dbReference type="RefSeq" id="XP_034011077.1">
    <property type="nucleotide sequence ID" value="XM_034156887.1"/>
</dbReference>
<accession>A0A642UIS5</accession>
<dbReference type="Proteomes" id="UP000449547">
    <property type="component" value="Unassembled WGS sequence"/>
</dbReference>
<dbReference type="AlphaFoldDB" id="A0A642UIS5"/>
<dbReference type="GeneID" id="54782707"/>
<organism evidence="1 2">
    <name type="scientific">Diutina rugosa</name>
    <name type="common">Yeast</name>
    <name type="synonym">Candida rugosa</name>
    <dbReference type="NCBI Taxonomy" id="5481"/>
    <lineage>
        <taxon>Eukaryota</taxon>
        <taxon>Fungi</taxon>
        <taxon>Dikarya</taxon>
        <taxon>Ascomycota</taxon>
        <taxon>Saccharomycotina</taxon>
        <taxon>Pichiomycetes</taxon>
        <taxon>Debaryomycetaceae</taxon>
        <taxon>Diutina</taxon>
    </lineage>
</organism>
<evidence type="ECO:0000313" key="1">
    <source>
        <dbReference type="EMBL" id="KAA8899799.1"/>
    </source>
</evidence>
<sequence>MLVDLVSIASSDSVPTVSGSGNDDLLEDLISVISDDDDNLLTIECYRQLASNDDIPFVKIHHLDPPNPIILPSKSGSPYDNIHLLQSVTNAYGFHR</sequence>
<dbReference type="EMBL" id="SWFT01000120">
    <property type="protein sequence ID" value="KAA8899799.1"/>
    <property type="molecule type" value="Genomic_DNA"/>
</dbReference>